<organism evidence="3 4">
    <name type="scientific">Bradyrhizobium erythrophlei</name>
    <dbReference type="NCBI Taxonomy" id="1437360"/>
    <lineage>
        <taxon>Bacteria</taxon>
        <taxon>Pseudomonadati</taxon>
        <taxon>Pseudomonadota</taxon>
        <taxon>Alphaproteobacteria</taxon>
        <taxon>Hyphomicrobiales</taxon>
        <taxon>Nitrobacteraceae</taxon>
        <taxon>Bradyrhizobium</taxon>
    </lineage>
</organism>
<feature type="domain" description="Glycosyltransferase subfamily 4-like N-terminal" evidence="2">
    <location>
        <begin position="17"/>
        <end position="200"/>
    </location>
</feature>
<dbReference type="Pfam" id="PF00534">
    <property type="entry name" value="Glycos_transf_1"/>
    <property type="match status" value="1"/>
</dbReference>
<dbReference type="EMBL" id="LT670817">
    <property type="protein sequence ID" value="SHH94856.1"/>
    <property type="molecule type" value="Genomic_DNA"/>
</dbReference>
<dbReference type="InterPro" id="IPR001296">
    <property type="entry name" value="Glyco_trans_1"/>
</dbReference>
<dbReference type="CDD" id="cd03801">
    <property type="entry name" value="GT4_PimA-like"/>
    <property type="match status" value="1"/>
</dbReference>
<keyword evidence="3" id="KW-0808">Transferase</keyword>
<sequence length="403" mass="43882">MNILVAHNFYKLAGGEDQCVAAEVAMLRAHGHRVTQYSLSNDATNDMGRLALAGRTIWSRPAFVEMRRLIRERRPQVVHFHNTLPLISPAAYYAARAEGVAVVQTLHNFRLVCVNALLFRDGKPCEDCLGKPVPWRGVAHNCYRDSRAASAAVAAMIAAHRLLGTWRNAVDAYIALSEFSRRKFIEGGLPAHKIAVKPNFAYPEPSPGQGDGGYAVYVGRLSAEKGIETLLNAWRRLGNVVPLKIAGDGPLVHAVQEAAAQNGAIQWMRRISNADVYDLIGAAAFLVLPSQCYEGALPRVVIEAFAKGTPVIVPRLGAMAEIVDDYQNGICFIPGNPEDLATKVRCLFSDASALKRMRRGARETFDQNFTAEANHGVLMATYERAIGGHGRRGVNAIETVSAS</sequence>
<dbReference type="Gene3D" id="3.40.50.2000">
    <property type="entry name" value="Glycogen Phosphorylase B"/>
    <property type="match status" value="2"/>
</dbReference>
<dbReference type="RefSeq" id="WP_079605307.1">
    <property type="nucleotide sequence ID" value="NZ_LT670817.1"/>
</dbReference>
<evidence type="ECO:0000259" key="2">
    <source>
        <dbReference type="Pfam" id="PF13439"/>
    </source>
</evidence>
<accession>A0A1M5X4W9</accession>
<reference evidence="3 4" key="1">
    <citation type="submission" date="2016-11" db="EMBL/GenBank/DDBJ databases">
        <authorList>
            <person name="Jaros S."/>
            <person name="Januszkiewicz K."/>
            <person name="Wedrychowicz H."/>
        </authorList>
    </citation>
    <scope>NUCLEOTIDE SEQUENCE [LARGE SCALE GENOMIC DNA]</scope>
    <source>
        <strain evidence="3 4">GAS138</strain>
    </source>
</reference>
<dbReference type="OrthoDB" id="9807414at2"/>
<name>A0A1M5X4W9_9BRAD</name>
<feature type="domain" description="Glycosyl transferase family 1" evidence="1">
    <location>
        <begin position="211"/>
        <end position="363"/>
    </location>
</feature>
<dbReference type="PANTHER" id="PTHR45947:SF13">
    <property type="entry name" value="TRANSFERASE"/>
    <property type="match status" value="1"/>
</dbReference>
<dbReference type="Proteomes" id="UP000189796">
    <property type="component" value="Chromosome I"/>
</dbReference>
<evidence type="ECO:0000313" key="3">
    <source>
        <dbReference type="EMBL" id="SHH94856.1"/>
    </source>
</evidence>
<dbReference type="InterPro" id="IPR050194">
    <property type="entry name" value="Glycosyltransferase_grp1"/>
</dbReference>
<dbReference type="AlphaFoldDB" id="A0A1M5X4W9"/>
<dbReference type="PANTHER" id="PTHR45947">
    <property type="entry name" value="SULFOQUINOVOSYL TRANSFERASE SQD2"/>
    <property type="match status" value="1"/>
</dbReference>
<dbReference type="Pfam" id="PF13439">
    <property type="entry name" value="Glyco_transf_4"/>
    <property type="match status" value="1"/>
</dbReference>
<dbReference type="GO" id="GO:0016757">
    <property type="term" value="F:glycosyltransferase activity"/>
    <property type="evidence" value="ECO:0007669"/>
    <property type="project" value="InterPro"/>
</dbReference>
<gene>
    <name evidence="3" type="ORF">SAMN05443248_7022</name>
</gene>
<dbReference type="SUPFAM" id="SSF53756">
    <property type="entry name" value="UDP-Glycosyltransferase/glycogen phosphorylase"/>
    <property type="match status" value="1"/>
</dbReference>
<evidence type="ECO:0000259" key="1">
    <source>
        <dbReference type="Pfam" id="PF00534"/>
    </source>
</evidence>
<proteinExistence type="predicted"/>
<dbReference type="InterPro" id="IPR028098">
    <property type="entry name" value="Glyco_trans_4-like_N"/>
</dbReference>
<evidence type="ECO:0000313" key="4">
    <source>
        <dbReference type="Proteomes" id="UP000189796"/>
    </source>
</evidence>
<protein>
    <submittedName>
        <fullName evidence="3">Glycosyltransferase involved in cell wall bisynthesis</fullName>
    </submittedName>
</protein>